<dbReference type="RefSeq" id="WP_269558862.1">
    <property type="nucleotide sequence ID" value="NZ_CP114767.1"/>
</dbReference>
<evidence type="ECO:0000313" key="2">
    <source>
        <dbReference type="Proteomes" id="UP001211005"/>
    </source>
</evidence>
<accession>A0ABY7LK07</accession>
<evidence type="ECO:0000313" key="1">
    <source>
        <dbReference type="EMBL" id="WBA40776.1"/>
    </source>
</evidence>
<keyword evidence="2" id="KW-1185">Reference proteome</keyword>
<name>A0ABY7LK07_9BACT</name>
<reference evidence="1 2" key="1">
    <citation type="submission" date="2022-12" db="EMBL/GenBank/DDBJ databases">
        <title>Hymenobacter canadensis sp. nov. isolated from lake water of the Cambridge Bay, Canada.</title>
        <authorList>
            <person name="Kim W.H."/>
            <person name="Lee Y.M."/>
        </authorList>
    </citation>
    <scope>NUCLEOTIDE SEQUENCE [LARGE SCALE GENOMIC DNA]</scope>
    <source>
        <strain evidence="1 2">PAMC 29467</strain>
    </source>
</reference>
<protein>
    <submittedName>
        <fullName evidence="1">Uncharacterized protein</fullName>
    </submittedName>
</protein>
<sequence length="57" mass="6284">MNATTTLARQMVAVAPAATRHGFCREMQADGRLARFVPGQTDIRPFVAFLVNHDNVI</sequence>
<dbReference type="EMBL" id="CP114767">
    <property type="protein sequence ID" value="WBA40776.1"/>
    <property type="molecule type" value="Genomic_DNA"/>
</dbReference>
<dbReference type="Proteomes" id="UP001211005">
    <property type="component" value="Chromosome"/>
</dbReference>
<gene>
    <name evidence="1" type="ORF">O3303_13205</name>
</gene>
<organism evidence="1 2">
    <name type="scientific">Hymenobacter canadensis</name>
    <dbReference type="NCBI Taxonomy" id="2999067"/>
    <lineage>
        <taxon>Bacteria</taxon>
        <taxon>Pseudomonadati</taxon>
        <taxon>Bacteroidota</taxon>
        <taxon>Cytophagia</taxon>
        <taxon>Cytophagales</taxon>
        <taxon>Hymenobacteraceae</taxon>
        <taxon>Hymenobacter</taxon>
    </lineage>
</organism>
<proteinExistence type="predicted"/>